<dbReference type="Proteomes" id="UP000821845">
    <property type="component" value="Chromosome 1"/>
</dbReference>
<evidence type="ECO:0000313" key="2">
    <source>
        <dbReference type="Proteomes" id="UP000821845"/>
    </source>
</evidence>
<proteinExistence type="predicted"/>
<protein>
    <submittedName>
        <fullName evidence="1">Uncharacterized protein</fullName>
    </submittedName>
</protein>
<keyword evidence="2" id="KW-1185">Reference proteome</keyword>
<dbReference type="EMBL" id="CM023481">
    <property type="protein sequence ID" value="KAH6946273.1"/>
    <property type="molecule type" value="Genomic_DNA"/>
</dbReference>
<organism evidence="1 2">
    <name type="scientific">Hyalomma asiaticum</name>
    <name type="common">Tick</name>
    <dbReference type="NCBI Taxonomy" id="266040"/>
    <lineage>
        <taxon>Eukaryota</taxon>
        <taxon>Metazoa</taxon>
        <taxon>Ecdysozoa</taxon>
        <taxon>Arthropoda</taxon>
        <taxon>Chelicerata</taxon>
        <taxon>Arachnida</taxon>
        <taxon>Acari</taxon>
        <taxon>Parasitiformes</taxon>
        <taxon>Ixodida</taxon>
        <taxon>Ixodoidea</taxon>
        <taxon>Ixodidae</taxon>
        <taxon>Hyalomminae</taxon>
        <taxon>Hyalomma</taxon>
    </lineage>
</organism>
<reference evidence="1" key="1">
    <citation type="submission" date="2020-05" db="EMBL/GenBank/DDBJ databases">
        <title>Large-scale comparative analyses of tick genomes elucidate their genetic diversity and vector capacities.</title>
        <authorList>
            <person name="Jia N."/>
            <person name="Wang J."/>
            <person name="Shi W."/>
            <person name="Du L."/>
            <person name="Sun Y."/>
            <person name="Zhan W."/>
            <person name="Jiang J."/>
            <person name="Wang Q."/>
            <person name="Zhang B."/>
            <person name="Ji P."/>
            <person name="Sakyi L.B."/>
            <person name="Cui X."/>
            <person name="Yuan T."/>
            <person name="Jiang B."/>
            <person name="Yang W."/>
            <person name="Lam T.T.-Y."/>
            <person name="Chang Q."/>
            <person name="Ding S."/>
            <person name="Wang X."/>
            <person name="Zhu J."/>
            <person name="Ruan X."/>
            <person name="Zhao L."/>
            <person name="Wei J."/>
            <person name="Que T."/>
            <person name="Du C."/>
            <person name="Cheng J."/>
            <person name="Dai P."/>
            <person name="Han X."/>
            <person name="Huang E."/>
            <person name="Gao Y."/>
            <person name="Liu J."/>
            <person name="Shao H."/>
            <person name="Ye R."/>
            <person name="Li L."/>
            <person name="Wei W."/>
            <person name="Wang X."/>
            <person name="Wang C."/>
            <person name="Yang T."/>
            <person name="Huo Q."/>
            <person name="Li W."/>
            <person name="Guo W."/>
            <person name="Chen H."/>
            <person name="Zhou L."/>
            <person name="Ni X."/>
            <person name="Tian J."/>
            <person name="Zhou Y."/>
            <person name="Sheng Y."/>
            <person name="Liu T."/>
            <person name="Pan Y."/>
            <person name="Xia L."/>
            <person name="Li J."/>
            <person name="Zhao F."/>
            <person name="Cao W."/>
        </authorList>
    </citation>
    <scope>NUCLEOTIDE SEQUENCE</scope>
    <source>
        <strain evidence="1">Hyas-2018</strain>
    </source>
</reference>
<evidence type="ECO:0000313" key="1">
    <source>
        <dbReference type="EMBL" id="KAH6946273.1"/>
    </source>
</evidence>
<name>A0ACB7TGQ7_HYAAI</name>
<accession>A0ACB7TGQ7</accession>
<sequence>MASSSRRSPQPESMSQESAFSFRRIPRWPQSPHGILKTPPRFFSLPRRHSAKTLRFQVDEASANMAPGVRAQSQPTAVADGPPAIASAGVPPIPEESTSSSSTSTESSSDDKPQQRGVKRLHSPSPRSGRRNHSAFEQGHSAPYWMPEEIHHYFYDYDNDEKESGDGGTAVPSKAATASASALRQIGMEQPPQDDGDNARNWRRFASQPHCVLAMLCFAAVLLLMLAAMSSNAYSSLKHGPKRDEGSHAAAGASGAGNRAGQPGRASDGVQSQSEGEEHGEGQGTKKGTVGDQEDTRRLVDRSIDEEGNDDEESAGNEAVPDAAEVDKGKHDGAMVTAGTTDTRVNATEEVQGLMKIPV</sequence>
<gene>
    <name evidence="1" type="ORF">HPB50_012637</name>
</gene>
<comment type="caution">
    <text evidence="1">The sequence shown here is derived from an EMBL/GenBank/DDBJ whole genome shotgun (WGS) entry which is preliminary data.</text>
</comment>